<feature type="signal peptide" evidence="1">
    <location>
        <begin position="1"/>
        <end position="21"/>
    </location>
</feature>
<proteinExistence type="predicted"/>
<organism evidence="2 3">
    <name type="scientific">Roseovarius tolerans</name>
    <dbReference type="NCBI Taxonomy" id="74031"/>
    <lineage>
        <taxon>Bacteria</taxon>
        <taxon>Pseudomonadati</taxon>
        <taxon>Pseudomonadota</taxon>
        <taxon>Alphaproteobacteria</taxon>
        <taxon>Rhodobacterales</taxon>
        <taxon>Roseobacteraceae</taxon>
        <taxon>Roseovarius</taxon>
    </lineage>
</organism>
<dbReference type="EMBL" id="FOBO01000020">
    <property type="protein sequence ID" value="SEN54623.1"/>
    <property type="molecule type" value="Genomic_DNA"/>
</dbReference>
<gene>
    <name evidence="2" type="ORF">SAMN04488077_12016</name>
</gene>
<dbReference type="RefSeq" id="WP_139194590.1">
    <property type="nucleotide sequence ID" value="NZ_FOBO01000020.1"/>
</dbReference>
<accession>A0A1H8HEK1</accession>
<reference evidence="2 3" key="1">
    <citation type="submission" date="2016-10" db="EMBL/GenBank/DDBJ databases">
        <authorList>
            <person name="de Groot N.N."/>
        </authorList>
    </citation>
    <scope>NUCLEOTIDE SEQUENCE [LARGE SCALE GENOMIC DNA]</scope>
    <source>
        <strain evidence="2 3">DSM 11457</strain>
    </source>
</reference>
<evidence type="ECO:0000313" key="2">
    <source>
        <dbReference type="EMBL" id="SEN54623.1"/>
    </source>
</evidence>
<dbReference type="Proteomes" id="UP000182160">
    <property type="component" value="Unassembled WGS sequence"/>
</dbReference>
<evidence type="ECO:0000256" key="1">
    <source>
        <dbReference type="SAM" id="SignalP"/>
    </source>
</evidence>
<sequence length="159" mass="17522">MKFLAEIGLLIGLSLATAAQAQDRPFQLVCFEQDGMTASLNKVVNAQQFLRNDSILQSGSCAFAQLPAGSTARFIDIHSSPQGFLYPIYRVTYATTGQRMYAADGVFRADQWKVRRIKGSAVQLITPVSCGVLDGYVQATNRVPKYMFVPEFCDVEVVQ</sequence>
<name>A0A1H8HEK1_9RHOB</name>
<dbReference type="AlphaFoldDB" id="A0A1H8HEK1"/>
<protein>
    <submittedName>
        <fullName evidence="2">Uncharacterized protein</fullName>
    </submittedName>
</protein>
<feature type="chain" id="PRO_5010256661" evidence="1">
    <location>
        <begin position="22"/>
        <end position="159"/>
    </location>
</feature>
<keyword evidence="1" id="KW-0732">Signal</keyword>
<evidence type="ECO:0000313" key="3">
    <source>
        <dbReference type="Proteomes" id="UP000182160"/>
    </source>
</evidence>